<dbReference type="AlphaFoldDB" id="A0A1B4G131"/>
<evidence type="ECO:0000313" key="2">
    <source>
        <dbReference type="Proteomes" id="UP000067711"/>
    </source>
</evidence>
<reference evidence="1 2" key="1">
    <citation type="submission" date="2015-12" db="EMBL/GenBank/DDBJ databases">
        <title>Diversity of Burkholderia near neighbor genomes.</title>
        <authorList>
            <person name="Sahl J."/>
            <person name="Wagner D."/>
            <person name="Keim P."/>
        </authorList>
    </citation>
    <scope>NUCLEOTIDE SEQUENCE [LARGE SCALE GENOMIC DNA]</scope>
    <source>
        <strain evidence="1 2">BDU8</strain>
    </source>
</reference>
<accession>A0A1B4G131</accession>
<protein>
    <submittedName>
        <fullName evidence="1">Uncharacterized protein</fullName>
    </submittedName>
</protein>
<dbReference type="EMBL" id="CP013389">
    <property type="protein sequence ID" value="AOJ09630.1"/>
    <property type="molecule type" value="Genomic_DNA"/>
</dbReference>
<evidence type="ECO:0000313" key="1">
    <source>
        <dbReference type="EMBL" id="AOJ09630.1"/>
    </source>
</evidence>
<gene>
    <name evidence="1" type="ORF">WS71_20150</name>
</gene>
<dbReference type="RefSeq" id="WP_066491594.1">
    <property type="nucleotide sequence ID" value="NZ_CP013389.1"/>
</dbReference>
<dbReference type="Proteomes" id="UP000067711">
    <property type="component" value="Chromosome 1"/>
</dbReference>
<name>A0A1B4G131_9BURK</name>
<proteinExistence type="predicted"/>
<organism evidence="1 2">
    <name type="scientific">Burkholderia mayonis</name>
    <dbReference type="NCBI Taxonomy" id="1385591"/>
    <lineage>
        <taxon>Bacteria</taxon>
        <taxon>Pseudomonadati</taxon>
        <taxon>Pseudomonadota</taxon>
        <taxon>Betaproteobacteria</taxon>
        <taxon>Burkholderiales</taxon>
        <taxon>Burkholderiaceae</taxon>
        <taxon>Burkholderia</taxon>
        <taxon>pseudomallei group</taxon>
    </lineage>
</organism>
<sequence>MKIEMGKIPIRITLDSPAVGDVYRAKGGRGTTKFFIIASIVGSMAHALGIDGDGVIVSTTSYGVDTFARRNLVGRVAGMADLTLNLEWEEL</sequence>